<dbReference type="OrthoDB" id="417877at2759"/>
<dbReference type="SUPFAM" id="SSF51905">
    <property type="entry name" value="FAD/NAD(P)-binding domain"/>
    <property type="match status" value="1"/>
</dbReference>
<evidence type="ECO:0000313" key="5">
    <source>
        <dbReference type="EMBL" id="KAF7288404.1"/>
    </source>
</evidence>
<protein>
    <recommendedName>
        <fullName evidence="4">FAD-binding domain-containing protein</fullName>
    </recommendedName>
</protein>
<dbReference type="InterPro" id="IPR051104">
    <property type="entry name" value="FAD_monoxygenase"/>
</dbReference>
<evidence type="ECO:0000259" key="4">
    <source>
        <dbReference type="Pfam" id="PF01494"/>
    </source>
</evidence>
<keyword evidence="1" id="KW-0285">Flavoprotein</keyword>
<feature type="domain" description="FAD-binding" evidence="4">
    <location>
        <begin position="10"/>
        <end position="177"/>
    </location>
</feature>
<comment type="caution">
    <text evidence="5">The sequence shown here is derived from an EMBL/GenBank/DDBJ whole genome shotgun (WGS) entry which is preliminary data.</text>
</comment>
<evidence type="ECO:0000256" key="2">
    <source>
        <dbReference type="ARBA" id="ARBA00022827"/>
    </source>
</evidence>
<feature type="domain" description="FAD-binding" evidence="4">
    <location>
        <begin position="312"/>
        <end position="360"/>
    </location>
</feature>
<accession>A0A8H6VP20</accession>
<keyword evidence="3" id="KW-0560">Oxidoreductase</keyword>
<keyword evidence="2" id="KW-0274">FAD</keyword>
<dbReference type="GO" id="GO:0016491">
    <property type="term" value="F:oxidoreductase activity"/>
    <property type="evidence" value="ECO:0007669"/>
    <property type="project" value="UniProtKB-KW"/>
</dbReference>
<evidence type="ECO:0000256" key="3">
    <source>
        <dbReference type="ARBA" id="ARBA00023002"/>
    </source>
</evidence>
<gene>
    <name evidence="5" type="ORF">HMN09_01392900</name>
</gene>
<dbReference type="InterPro" id="IPR002938">
    <property type="entry name" value="FAD-bd"/>
</dbReference>
<dbReference type="PANTHER" id="PTHR46720:SF3">
    <property type="entry name" value="FAD-BINDING DOMAIN-CONTAINING PROTEIN-RELATED"/>
    <property type="match status" value="1"/>
</dbReference>
<dbReference type="PANTHER" id="PTHR46720">
    <property type="entry name" value="HYDROXYLASE, PUTATIVE (AFU_ORTHOLOGUE AFUA_3G01460)-RELATED"/>
    <property type="match status" value="1"/>
</dbReference>
<dbReference type="EMBL" id="JACAZE010000035">
    <property type="protein sequence ID" value="KAF7288404.1"/>
    <property type="molecule type" value="Genomic_DNA"/>
</dbReference>
<dbReference type="Proteomes" id="UP000613580">
    <property type="component" value="Unassembled WGS sequence"/>
</dbReference>
<dbReference type="SUPFAM" id="SSF54373">
    <property type="entry name" value="FAD-linked reductases, C-terminal domain"/>
    <property type="match status" value="1"/>
</dbReference>
<keyword evidence="6" id="KW-1185">Reference proteome</keyword>
<name>A0A8H6VP20_MYCCL</name>
<dbReference type="Pfam" id="PF01494">
    <property type="entry name" value="FAD_binding_3"/>
    <property type="match status" value="2"/>
</dbReference>
<dbReference type="PRINTS" id="PR00420">
    <property type="entry name" value="RNGMNOXGNASE"/>
</dbReference>
<dbReference type="AlphaFoldDB" id="A0A8H6VP20"/>
<sequence length="460" mass="51016">MPPSQKQTRLRVAICGAGIGGLTLALALSEYQDIEVEVFEAAKQLAEVGAGVGLFSRPWKVLQMLGLDQELLATTDTKPRDGPVSSFNYRKSNQPVGFQFSTLVTKGSLILLHRADFQSVILNHIPKSCRIHTSKRLRTFSQRQAGPIQLVFEDGTTTTCDVLVGADGVKSATRATMLGERVEWMRSQGREQEAADTALCIEPAWSGQVAYRTLIPVERLRGAAPRHEALTTPMQYLGKGGFVITYPVQQGKMINFVAFTFRHDLEGTQFPGPWVGPGERSKFAHVFADWEEDVQVLINCVDKTLAWAVHTVRPLRSFVSGRVALIGDAAHAMPPHQGSGAGQAIEDAYLLSRILGHPSTTPSTIARALTIHDSIRRPLSHRVAQSCRQAGRYFSFELDPSELMPRVDLSSDFGIPRRDSDEWDCLQRLHANMVRIWEWAWTTSVDDSIQEAQRLLEAMT</sequence>
<dbReference type="GO" id="GO:0071949">
    <property type="term" value="F:FAD binding"/>
    <property type="evidence" value="ECO:0007669"/>
    <property type="project" value="InterPro"/>
</dbReference>
<dbReference type="Gene3D" id="3.50.50.60">
    <property type="entry name" value="FAD/NAD(P)-binding domain"/>
    <property type="match status" value="1"/>
</dbReference>
<dbReference type="InterPro" id="IPR036188">
    <property type="entry name" value="FAD/NAD-bd_sf"/>
</dbReference>
<reference evidence="5" key="1">
    <citation type="submission" date="2020-05" db="EMBL/GenBank/DDBJ databases">
        <title>Mycena genomes resolve the evolution of fungal bioluminescence.</title>
        <authorList>
            <person name="Tsai I.J."/>
        </authorList>
    </citation>
    <scope>NUCLEOTIDE SEQUENCE</scope>
    <source>
        <strain evidence="5">110903Hualien_Pintung</strain>
    </source>
</reference>
<organism evidence="5 6">
    <name type="scientific">Mycena chlorophos</name>
    <name type="common">Agaric fungus</name>
    <name type="synonym">Agaricus chlorophos</name>
    <dbReference type="NCBI Taxonomy" id="658473"/>
    <lineage>
        <taxon>Eukaryota</taxon>
        <taxon>Fungi</taxon>
        <taxon>Dikarya</taxon>
        <taxon>Basidiomycota</taxon>
        <taxon>Agaricomycotina</taxon>
        <taxon>Agaricomycetes</taxon>
        <taxon>Agaricomycetidae</taxon>
        <taxon>Agaricales</taxon>
        <taxon>Marasmiineae</taxon>
        <taxon>Mycenaceae</taxon>
        <taxon>Mycena</taxon>
    </lineage>
</organism>
<evidence type="ECO:0000256" key="1">
    <source>
        <dbReference type="ARBA" id="ARBA00022630"/>
    </source>
</evidence>
<evidence type="ECO:0000313" key="6">
    <source>
        <dbReference type="Proteomes" id="UP000613580"/>
    </source>
</evidence>
<dbReference type="GO" id="GO:0044550">
    <property type="term" value="P:secondary metabolite biosynthetic process"/>
    <property type="evidence" value="ECO:0007669"/>
    <property type="project" value="TreeGrafter"/>
</dbReference>
<proteinExistence type="predicted"/>